<dbReference type="InterPro" id="IPR053152">
    <property type="entry name" value="Hydrolase_YcaC-like"/>
</dbReference>
<dbReference type="PANTHER" id="PTHR43559:SF3">
    <property type="entry name" value="HYDROLASE YCAC-RELATED"/>
    <property type="match status" value="1"/>
</dbReference>
<dbReference type="AlphaFoldDB" id="A0A2T3LDF8"/>
<gene>
    <name evidence="2" type="ORF">C9J47_02130</name>
</gene>
<protein>
    <submittedName>
        <fullName evidence="2">Isochorismatase</fullName>
    </submittedName>
</protein>
<dbReference type="InterPro" id="IPR000868">
    <property type="entry name" value="Isochorismatase-like_dom"/>
</dbReference>
<dbReference type="EMBL" id="PYOC01000001">
    <property type="protein sequence ID" value="PSV49386.1"/>
    <property type="molecule type" value="Genomic_DNA"/>
</dbReference>
<reference evidence="2 3" key="1">
    <citation type="submission" date="2018-03" db="EMBL/GenBank/DDBJ databases">
        <title>Whole genome sequencing of Histamine producing bacteria.</title>
        <authorList>
            <person name="Butler K."/>
        </authorList>
    </citation>
    <scope>NUCLEOTIDE SEQUENCE [LARGE SCALE GENOMIC DNA]</scope>
    <source>
        <strain evidence="2 3">ATCC 19614</strain>
    </source>
</reference>
<proteinExistence type="predicted"/>
<evidence type="ECO:0000313" key="3">
    <source>
        <dbReference type="Proteomes" id="UP000241803"/>
    </source>
</evidence>
<dbReference type="Gene3D" id="3.40.50.850">
    <property type="entry name" value="Isochorismatase-like"/>
    <property type="match status" value="1"/>
</dbReference>
<name>A0A2T3LDF8_9GAMM</name>
<dbReference type="SUPFAM" id="SSF52499">
    <property type="entry name" value="Isochorismatase-like hydrolases"/>
    <property type="match status" value="1"/>
</dbReference>
<feature type="domain" description="Isochorismatase-like" evidence="1">
    <location>
        <begin position="11"/>
        <end position="167"/>
    </location>
</feature>
<accession>A0A2T3LDF8</accession>
<dbReference type="PANTHER" id="PTHR43559">
    <property type="entry name" value="HYDROLASE YCAC-RELATED"/>
    <property type="match status" value="1"/>
</dbReference>
<organism evidence="2 3">
    <name type="scientific">Photobacterium indicum</name>
    <dbReference type="NCBI Taxonomy" id="81447"/>
    <lineage>
        <taxon>Bacteria</taxon>
        <taxon>Pseudomonadati</taxon>
        <taxon>Pseudomonadota</taxon>
        <taxon>Gammaproteobacteria</taxon>
        <taxon>Vibrionales</taxon>
        <taxon>Vibrionaceae</taxon>
        <taxon>Photobacterium</taxon>
    </lineage>
</organism>
<keyword evidence="3" id="KW-1185">Reference proteome</keyword>
<dbReference type="Proteomes" id="UP000241803">
    <property type="component" value="Unassembled WGS sequence"/>
</dbReference>
<dbReference type="InterPro" id="IPR036380">
    <property type="entry name" value="Isochorismatase-like_sf"/>
</dbReference>
<evidence type="ECO:0000259" key="1">
    <source>
        <dbReference type="Pfam" id="PF00857"/>
    </source>
</evidence>
<comment type="caution">
    <text evidence="2">The sequence shown here is derived from an EMBL/GenBank/DDBJ whole genome shotgun (WGS) entry which is preliminary data.</text>
</comment>
<evidence type="ECO:0000313" key="2">
    <source>
        <dbReference type="EMBL" id="PSV49386.1"/>
    </source>
</evidence>
<dbReference type="Pfam" id="PF00857">
    <property type="entry name" value="Isochorismatase"/>
    <property type="match status" value="1"/>
</dbReference>
<sequence>MNHTMFTPENSAMLLIDHQVGTMGWVKSADLEEIKRHTIALARAANETGMPLILTSSMEDQAQGPLFEELQQAVPEAFEKRVQRAGVVDAMKDPDFAAAVKETGRKNLIIAGITTDVCVVYPAITSVLEGYNVQVVVDGSGSPSQIADETALRRMESHGVTLTTTNQLIAELAQDWSSEHGQKLMQVLFEEILSKLHE</sequence>
<dbReference type="RefSeq" id="WP_107252025.1">
    <property type="nucleotide sequence ID" value="NZ_PYOC01000001.1"/>
</dbReference>